<dbReference type="EMBL" id="JASUZX010000002">
    <property type="protein sequence ID" value="MDL5042109.1"/>
    <property type="molecule type" value="Genomic_DNA"/>
</dbReference>
<protein>
    <submittedName>
        <fullName evidence="1">Uncharacterized protein</fullName>
    </submittedName>
</protein>
<dbReference type="Proteomes" id="UP000075288">
    <property type="component" value="Unassembled WGS sequence"/>
</dbReference>
<evidence type="ECO:0000313" key="2">
    <source>
        <dbReference type="EMBL" id="MDL5042109.1"/>
    </source>
</evidence>
<dbReference type="AlphaFoldDB" id="A0A150JY82"/>
<comment type="caution">
    <text evidence="1">The sequence shown here is derived from an EMBL/GenBank/DDBJ whole genome shotgun (WGS) entry which is preliminary data.</text>
</comment>
<sequence>MLAESIIRIGRPIANSPDLPVKERIRWLTDVESENCKNFFQNVLIVELGNVGDALSYVTVGKAGEGKKSFIVDANQSTSFPILYPNGGNPLKAQGVYPVPCYLMYEPHMKAMAEKEQFYQALLPRLKKTVGYMKLGIEEIEAIAGRVSEILEAHHTDFLTEEKQLGILMIYDERLPVYLKLSGKSDNPDELWIRESRLEPGKQLYLNGREALQGIIDAKFDEASTLGKEHNAVSTFTNQKTEEVVSIYNKSWLWLSPTWEMPKSIYWGKDEWTKGIKVDKKSYESYLYGTQFLKKIQVPLSNTVLKEMFSPISSVEAKKHMRAGSFEQIFGIPMVLPLLDEDSEQYYQKFLRILRTNQDLKEEDLHLELLAGMKQSIVPRSSDQYRLTILYYSGDLSRGSMHIRAVIEDVIPSVAYEVQNIIKQLRRRHLGQIQAVFELEQRPFFRVESLPSILANAYGPGYVWSTMQAVLHREPLTLERAVSATAKRLNELANKESYWEMKQELVFFYSFVFFLNRYNEKILAKGKDVKELADWKAMIEKYHAGSVELEDLQNAETLGFVSGLLLKQFSNSYYKKTGKDYVKHRVMKFGSKLTPEMIWKYGTLRCEELAQQWDLNISKNFHAVLAQVLLGFIEADKENLLISQKDAFMTAFWSGYLSYKSNKKQEGEEINAGA</sequence>
<reference evidence="2" key="2">
    <citation type="submission" date="2023-06" db="EMBL/GenBank/DDBJ databases">
        <title>Probiogenomic evaluation and L lactic producing Weizmannia coaggulans BKMTCR2-2 from tree bark.</title>
        <authorList>
            <person name="Mahittikon J."/>
            <person name="Tanasupawat S."/>
        </authorList>
    </citation>
    <scope>NUCLEOTIDE SEQUENCE</scope>
    <source>
        <strain evidence="2">BKMTCR2-2</strain>
    </source>
</reference>
<gene>
    <name evidence="1" type="ORF">B4098_1790</name>
    <name evidence="2" type="ORF">QN341_13950</name>
</gene>
<evidence type="ECO:0000313" key="3">
    <source>
        <dbReference type="Proteomes" id="UP000075288"/>
    </source>
</evidence>
<dbReference type="RefSeq" id="WP_061566678.1">
    <property type="nucleotide sequence ID" value="NZ_JASUZX010000002.1"/>
</dbReference>
<dbReference type="PATRIC" id="fig|1398.26.peg.3468"/>
<organism evidence="1 3">
    <name type="scientific">Heyndrickxia coagulans</name>
    <name type="common">Weizmannia coagulans</name>
    <dbReference type="NCBI Taxonomy" id="1398"/>
    <lineage>
        <taxon>Bacteria</taxon>
        <taxon>Bacillati</taxon>
        <taxon>Bacillota</taxon>
        <taxon>Bacilli</taxon>
        <taxon>Bacillales</taxon>
        <taxon>Bacillaceae</taxon>
        <taxon>Heyndrickxia</taxon>
    </lineage>
</organism>
<evidence type="ECO:0000313" key="1">
    <source>
        <dbReference type="EMBL" id="KYC61674.1"/>
    </source>
</evidence>
<name>A0A150JY82_HEYCO</name>
<reference evidence="1 3" key="1">
    <citation type="submission" date="2016-01" db="EMBL/GenBank/DDBJ databases">
        <title>Genome Sequences of Twelve Sporeforming Bacillus Species Isolated from Foods.</title>
        <authorList>
            <person name="Berendsen E.M."/>
            <person name="Wells-Bennik M.H."/>
            <person name="Krawcyk A.O."/>
            <person name="De Jong A."/>
            <person name="Holsappel S."/>
            <person name="Eijlander R.T."/>
            <person name="Kuipers O.P."/>
        </authorList>
    </citation>
    <scope>NUCLEOTIDE SEQUENCE [LARGE SCALE GENOMIC DNA]</scope>
    <source>
        <strain evidence="1 3">B4098</strain>
    </source>
</reference>
<dbReference type="EMBL" id="LQYG01000065">
    <property type="protein sequence ID" value="KYC61674.1"/>
    <property type="molecule type" value="Genomic_DNA"/>
</dbReference>
<proteinExistence type="predicted"/>
<accession>A0A150JY82</accession>
<dbReference type="Proteomes" id="UP001223084">
    <property type="component" value="Unassembled WGS sequence"/>
</dbReference>